<keyword evidence="2" id="KW-0677">Repeat</keyword>
<sequence length="407" mass="45219">MSRSNDPGHYFQTTEALATTERKAAKSKNKHGDPIKLSSKVLAVIADPWDENAVYLAEAVGEIKRVDLETRKVQKIFDQCAAPLTCLSICLQTKTLFTGCWDKFTYAIPLDNPTNIRKLAGHTDFLKTVLATTINKTPILISGSADSTIIIWDISTNKILHKLKGHTKAITNLAIDPLVSSSSPSLPDEEDQGEGEEAEEEITLFSSSSSPILRTWTINLSTHTASETPTSLSQPLRPHETSIYRLHFDTSGDLWTCSADKTCHHLIRSRNWESDTTLPHPDFVRDIAVFDTLGLVVTACRDEEVRVWDASRGEVVCVYGGHFEEVTGLVACERQRKVVSVSIDGTLRQWSLDRKDMLAWEEERARETLTGVAAETEEEKAAGRGNMLTAEEEAELAELMDDDDDDE</sequence>
<dbReference type="PANTHER" id="PTHR19848">
    <property type="entry name" value="WD40 REPEAT PROTEIN"/>
    <property type="match status" value="1"/>
</dbReference>
<proteinExistence type="predicted"/>
<feature type="repeat" description="WD" evidence="3">
    <location>
        <begin position="277"/>
        <end position="318"/>
    </location>
</feature>
<dbReference type="PROSITE" id="PS50294">
    <property type="entry name" value="WD_REPEATS_REGION"/>
    <property type="match status" value="1"/>
</dbReference>
<dbReference type="OMA" id="TIRTWPL"/>
<dbReference type="PRINTS" id="PR00320">
    <property type="entry name" value="GPROTEINBRPT"/>
</dbReference>
<dbReference type="InterPro" id="IPR019775">
    <property type="entry name" value="WD40_repeat_CS"/>
</dbReference>
<dbReference type="PROSITE" id="PS00678">
    <property type="entry name" value="WD_REPEATS_1"/>
    <property type="match status" value="2"/>
</dbReference>
<feature type="compositionally biased region" description="Acidic residues" evidence="4">
    <location>
        <begin position="390"/>
        <end position="407"/>
    </location>
</feature>
<dbReference type="HOGENOM" id="CLU_000288_57_4_1"/>
<gene>
    <name evidence="5" type="ORF">SEPMUDRAFT_37535</name>
</gene>
<dbReference type="Proteomes" id="UP000016931">
    <property type="component" value="Unassembled WGS sequence"/>
</dbReference>
<evidence type="ECO:0000313" key="6">
    <source>
        <dbReference type="Proteomes" id="UP000016931"/>
    </source>
</evidence>
<dbReference type="SMART" id="SM00320">
    <property type="entry name" value="WD40"/>
    <property type="match status" value="6"/>
</dbReference>
<dbReference type="InterPro" id="IPR036322">
    <property type="entry name" value="WD40_repeat_dom_sf"/>
</dbReference>
<evidence type="ECO:0000256" key="1">
    <source>
        <dbReference type="ARBA" id="ARBA00022574"/>
    </source>
</evidence>
<dbReference type="OrthoDB" id="10264062at2759"/>
<dbReference type="STRING" id="692275.M3C6T5"/>
<accession>M3C6T5</accession>
<name>M3C6T5_SPHMS</name>
<feature type="region of interest" description="Disordered" evidence="4">
    <location>
        <begin position="371"/>
        <end position="407"/>
    </location>
</feature>
<dbReference type="SUPFAM" id="SSF50978">
    <property type="entry name" value="WD40 repeat-like"/>
    <property type="match status" value="1"/>
</dbReference>
<evidence type="ECO:0000256" key="4">
    <source>
        <dbReference type="SAM" id="MobiDB-lite"/>
    </source>
</evidence>
<keyword evidence="1 3" id="KW-0853">WD repeat</keyword>
<feature type="repeat" description="WD" evidence="3">
    <location>
        <begin position="319"/>
        <end position="360"/>
    </location>
</feature>
<evidence type="ECO:0000256" key="2">
    <source>
        <dbReference type="ARBA" id="ARBA00022737"/>
    </source>
</evidence>
<dbReference type="InterPro" id="IPR015943">
    <property type="entry name" value="WD40/YVTN_repeat-like_dom_sf"/>
</dbReference>
<dbReference type="AlphaFoldDB" id="M3C6T5"/>
<dbReference type="InterPro" id="IPR020472">
    <property type="entry name" value="WD40_PAC1"/>
</dbReference>
<dbReference type="PROSITE" id="PS50082">
    <property type="entry name" value="WD_REPEATS_2"/>
    <property type="match status" value="3"/>
</dbReference>
<dbReference type="GeneID" id="27905809"/>
<organism evidence="5 6">
    <name type="scientific">Sphaerulina musiva (strain SO2202)</name>
    <name type="common">Poplar stem canker fungus</name>
    <name type="synonym">Septoria musiva</name>
    <dbReference type="NCBI Taxonomy" id="692275"/>
    <lineage>
        <taxon>Eukaryota</taxon>
        <taxon>Fungi</taxon>
        <taxon>Dikarya</taxon>
        <taxon>Ascomycota</taxon>
        <taxon>Pezizomycotina</taxon>
        <taxon>Dothideomycetes</taxon>
        <taxon>Dothideomycetidae</taxon>
        <taxon>Mycosphaerellales</taxon>
        <taxon>Mycosphaerellaceae</taxon>
        <taxon>Sphaerulina</taxon>
    </lineage>
</organism>
<protein>
    <submittedName>
        <fullName evidence="5">WD repeat protein</fullName>
    </submittedName>
</protein>
<reference evidence="5 6" key="1">
    <citation type="journal article" date="2012" name="PLoS Pathog.">
        <title>Diverse lifestyles and strategies of plant pathogenesis encoded in the genomes of eighteen Dothideomycetes fungi.</title>
        <authorList>
            <person name="Ohm R.A."/>
            <person name="Feau N."/>
            <person name="Henrissat B."/>
            <person name="Schoch C.L."/>
            <person name="Horwitz B.A."/>
            <person name="Barry K.W."/>
            <person name="Condon B.J."/>
            <person name="Copeland A.C."/>
            <person name="Dhillon B."/>
            <person name="Glaser F."/>
            <person name="Hesse C.N."/>
            <person name="Kosti I."/>
            <person name="LaButti K."/>
            <person name="Lindquist E.A."/>
            <person name="Lucas S."/>
            <person name="Salamov A.A."/>
            <person name="Bradshaw R.E."/>
            <person name="Ciuffetti L."/>
            <person name="Hamelin R.C."/>
            <person name="Kema G.H.J."/>
            <person name="Lawrence C."/>
            <person name="Scott J.A."/>
            <person name="Spatafora J.W."/>
            <person name="Turgeon B.G."/>
            <person name="de Wit P.J.G.M."/>
            <person name="Zhong S."/>
            <person name="Goodwin S.B."/>
            <person name="Grigoriev I.V."/>
        </authorList>
    </citation>
    <scope>NUCLEOTIDE SEQUENCE [LARGE SCALE GENOMIC DNA]</scope>
    <source>
        <strain evidence="5 6">SO2202</strain>
    </source>
</reference>
<dbReference type="PANTHER" id="PTHR19848:SF8">
    <property type="entry name" value="F-BOX AND WD REPEAT DOMAIN CONTAINING 7"/>
    <property type="match status" value="1"/>
</dbReference>
<dbReference type="EMBL" id="KB456261">
    <property type="protein sequence ID" value="EMF15936.1"/>
    <property type="molecule type" value="Genomic_DNA"/>
</dbReference>
<feature type="region of interest" description="Disordered" evidence="4">
    <location>
        <begin position="181"/>
        <end position="207"/>
    </location>
</feature>
<dbReference type="RefSeq" id="XP_016764057.1">
    <property type="nucleotide sequence ID" value="XM_016908672.1"/>
</dbReference>
<evidence type="ECO:0000313" key="5">
    <source>
        <dbReference type="EMBL" id="EMF15936.1"/>
    </source>
</evidence>
<dbReference type="Gene3D" id="2.130.10.10">
    <property type="entry name" value="YVTN repeat-like/Quinoprotein amine dehydrogenase"/>
    <property type="match status" value="2"/>
</dbReference>
<dbReference type="InterPro" id="IPR001680">
    <property type="entry name" value="WD40_rpt"/>
</dbReference>
<dbReference type="Pfam" id="PF00400">
    <property type="entry name" value="WD40"/>
    <property type="match status" value="3"/>
</dbReference>
<keyword evidence="6" id="KW-1185">Reference proteome</keyword>
<feature type="compositionally biased region" description="Acidic residues" evidence="4">
    <location>
        <begin position="187"/>
        <end position="202"/>
    </location>
</feature>
<feature type="repeat" description="WD" evidence="3">
    <location>
        <begin position="119"/>
        <end position="162"/>
    </location>
</feature>
<evidence type="ECO:0000256" key="3">
    <source>
        <dbReference type="PROSITE-ProRule" id="PRU00221"/>
    </source>
</evidence>
<dbReference type="eggNOG" id="KOG0285">
    <property type="taxonomic scope" value="Eukaryota"/>
</dbReference>